<evidence type="ECO:0000313" key="9">
    <source>
        <dbReference type="RefSeq" id="XP_011071282.1"/>
    </source>
</evidence>
<dbReference type="SMART" id="SM00184">
    <property type="entry name" value="RING"/>
    <property type="match status" value="1"/>
</dbReference>
<keyword evidence="3" id="KW-0479">Metal-binding</keyword>
<accession>A0A6I9SNU0</accession>
<dbReference type="AlphaFoldDB" id="A0A6I9SNU0"/>
<dbReference type="RefSeq" id="XP_011071282.1">
    <property type="nucleotide sequence ID" value="XM_011072980.1"/>
</dbReference>
<dbReference type="InterPro" id="IPR001841">
    <property type="entry name" value="Znf_RING"/>
</dbReference>
<gene>
    <name evidence="9" type="primary">LOC105156761</name>
</gene>
<dbReference type="SMART" id="SM00744">
    <property type="entry name" value="RINGv"/>
    <property type="match status" value="1"/>
</dbReference>
<sequence length="227" mass="26296">MQDFRTCVEQLFLDTKQLQQKSFTSQDPTLPASDELQINFMFSCQPVFLEWISVPDSPQPEFLRRVDQPSTEKLIRINLQQLLTARRTIRRKLKCLPVRASVRRELSEFAVNKAWDVVESTPVEHNTVYLHFRMLMIHKHVFDESHATNSMEEDEEYLVPAVESSIESLESKRLTEAGTCSICLEDLVCGGEGVLMPCSHIFHGDCIKKWLRTSHYCPICRFEMPTS</sequence>
<evidence type="ECO:0000313" key="8">
    <source>
        <dbReference type="Proteomes" id="UP000504604"/>
    </source>
</evidence>
<dbReference type="InterPro" id="IPR011016">
    <property type="entry name" value="Znf_RING-CH"/>
</dbReference>
<dbReference type="Proteomes" id="UP000504604">
    <property type="component" value="Linkage group LG2"/>
</dbReference>
<dbReference type="EC" id="2.3.2.27" evidence="2"/>
<keyword evidence="4 6" id="KW-0863">Zinc-finger</keyword>
<dbReference type="SUPFAM" id="SSF57850">
    <property type="entry name" value="RING/U-box"/>
    <property type="match status" value="1"/>
</dbReference>
<evidence type="ECO:0000256" key="4">
    <source>
        <dbReference type="ARBA" id="ARBA00022771"/>
    </source>
</evidence>
<dbReference type="Pfam" id="PF13639">
    <property type="entry name" value="zf-RING_2"/>
    <property type="match status" value="1"/>
</dbReference>
<evidence type="ECO:0000256" key="6">
    <source>
        <dbReference type="PROSITE-ProRule" id="PRU00175"/>
    </source>
</evidence>
<proteinExistence type="predicted"/>
<evidence type="ECO:0000256" key="3">
    <source>
        <dbReference type="ARBA" id="ARBA00022723"/>
    </source>
</evidence>
<organism evidence="8 9">
    <name type="scientific">Sesamum indicum</name>
    <name type="common">Oriental sesame</name>
    <name type="synonym">Sesamum orientale</name>
    <dbReference type="NCBI Taxonomy" id="4182"/>
    <lineage>
        <taxon>Eukaryota</taxon>
        <taxon>Viridiplantae</taxon>
        <taxon>Streptophyta</taxon>
        <taxon>Embryophyta</taxon>
        <taxon>Tracheophyta</taxon>
        <taxon>Spermatophyta</taxon>
        <taxon>Magnoliopsida</taxon>
        <taxon>eudicotyledons</taxon>
        <taxon>Gunneridae</taxon>
        <taxon>Pentapetalae</taxon>
        <taxon>asterids</taxon>
        <taxon>lamiids</taxon>
        <taxon>Lamiales</taxon>
        <taxon>Pedaliaceae</taxon>
        <taxon>Sesamum</taxon>
    </lineage>
</organism>
<dbReference type="GeneID" id="105156761"/>
<dbReference type="Gene3D" id="3.30.40.10">
    <property type="entry name" value="Zinc/RING finger domain, C3HC4 (zinc finger)"/>
    <property type="match status" value="1"/>
</dbReference>
<evidence type="ECO:0000256" key="5">
    <source>
        <dbReference type="ARBA" id="ARBA00022833"/>
    </source>
</evidence>
<protein>
    <recommendedName>
        <fullName evidence="2">RING-type E3 ubiquitin transferase</fullName>
        <ecNumber evidence="2">2.3.2.27</ecNumber>
    </recommendedName>
</protein>
<evidence type="ECO:0000259" key="7">
    <source>
        <dbReference type="PROSITE" id="PS50089"/>
    </source>
</evidence>
<dbReference type="InParanoid" id="A0A6I9SNU0"/>
<dbReference type="PANTHER" id="PTHR15710">
    <property type="entry name" value="E3 UBIQUITIN-PROTEIN LIGASE PRAJA"/>
    <property type="match status" value="1"/>
</dbReference>
<feature type="domain" description="RING-type" evidence="7">
    <location>
        <begin position="180"/>
        <end position="221"/>
    </location>
</feature>
<reference evidence="9" key="1">
    <citation type="submission" date="2025-08" db="UniProtKB">
        <authorList>
            <consortium name="RefSeq"/>
        </authorList>
    </citation>
    <scope>IDENTIFICATION</scope>
</reference>
<comment type="catalytic activity">
    <reaction evidence="1">
        <text>S-ubiquitinyl-[E2 ubiquitin-conjugating enzyme]-L-cysteine + [acceptor protein]-L-lysine = [E2 ubiquitin-conjugating enzyme]-L-cysteine + N(6)-ubiquitinyl-[acceptor protein]-L-lysine.</text>
        <dbReference type="EC" id="2.3.2.27"/>
    </reaction>
</comment>
<dbReference type="PROSITE" id="PS50089">
    <property type="entry name" value="ZF_RING_2"/>
    <property type="match status" value="1"/>
</dbReference>
<dbReference type="GO" id="GO:0016567">
    <property type="term" value="P:protein ubiquitination"/>
    <property type="evidence" value="ECO:0007669"/>
    <property type="project" value="TreeGrafter"/>
</dbReference>
<dbReference type="KEGG" id="sind:105156761"/>
<dbReference type="InterPro" id="IPR013083">
    <property type="entry name" value="Znf_RING/FYVE/PHD"/>
</dbReference>
<dbReference type="GO" id="GO:0005737">
    <property type="term" value="C:cytoplasm"/>
    <property type="evidence" value="ECO:0007669"/>
    <property type="project" value="TreeGrafter"/>
</dbReference>
<keyword evidence="5" id="KW-0862">Zinc</keyword>
<dbReference type="GO" id="GO:0008270">
    <property type="term" value="F:zinc ion binding"/>
    <property type="evidence" value="ECO:0007669"/>
    <property type="project" value="UniProtKB-KW"/>
</dbReference>
<dbReference type="PANTHER" id="PTHR15710:SF77">
    <property type="entry name" value="RING-H2 FINGER PROTEIN ATL21B"/>
    <property type="match status" value="1"/>
</dbReference>
<evidence type="ECO:0000256" key="2">
    <source>
        <dbReference type="ARBA" id="ARBA00012483"/>
    </source>
</evidence>
<dbReference type="GO" id="GO:0061630">
    <property type="term" value="F:ubiquitin protein ligase activity"/>
    <property type="evidence" value="ECO:0007669"/>
    <property type="project" value="UniProtKB-EC"/>
</dbReference>
<name>A0A6I9SNU0_SESIN</name>
<keyword evidence="8" id="KW-1185">Reference proteome</keyword>
<dbReference type="OrthoDB" id="4348522at2759"/>
<dbReference type="Gramene" id="SIN_1018169.t">
    <property type="protein sequence ID" value="SIN_1018169.t.cds1"/>
    <property type="gene ID" value="SIN_1018169"/>
</dbReference>
<evidence type="ECO:0000256" key="1">
    <source>
        <dbReference type="ARBA" id="ARBA00000900"/>
    </source>
</evidence>